<evidence type="ECO:0000313" key="2">
    <source>
        <dbReference type="EMBL" id="CAD5213935.1"/>
    </source>
</evidence>
<organism evidence="2 3">
    <name type="scientific">Bursaphelenchus okinawaensis</name>
    <dbReference type="NCBI Taxonomy" id="465554"/>
    <lineage>
        <taxon>Eukaryota</taxon>
        <taxon>Metazoa</taxon>
        <taxon>Ecdysozoa</taxon>
        <taxon>Nematoda</taxon>
        <taxon>Chromadorea</taxon>
        <taxon>Rhabditida</taxon>
        <taxon>Tylenchina</taxon>
        <taxon>Tylenchomorpha</taxon>
        <taxon>Aphelenchoidea</taxon>
        <taxon>Aphelenchoididae</taxon>
        <taxon>Bursaphelenchus</taxon>
    </lineage>
</organism>
<sequence length="186" mass="21303">MFRVGSGSRIKETELRVLRDDDYYKCLCGTHVHVGTFFFAIISILHCTVWAVVGIGATIDGNDDNESIFILTILSTLAMVPSGILLAGNRLKKPSFYLPYIVCMLSVVLLMIIMCIASLVWMIGFLAFGYTQLPTFMDRKQGEVTKREKLLVPLYWLGLCFLTYVYFYVLQVVRKGKKWLKERYDD</sequence>
<feature type="transmembrane region" description="Helical" evidence="1">
    <location>
        <begin position="68"/>
        <end position="88"/>
    </location>
</feature>
<dbReference type="EMBL" id="CAJFDH010000003">
    <property type="protein sequence ID" value="CAD5213935.1"/>
    <property type="molecule type" value="Genomic_DNA"/>
</dbReference>
<dbReference type="Proteomes" id="UP000614601">
    <property type="component" value="Unassembled WGS sequence"/>
</dbReference>
<gene>
    <name evidence="2" type="ORF">BOKJ2_LOCUS5341</name>
</gene>
<dbReference type="AlphaFoldDB" id="A0A811KDP9"/>
<protein>
    <submittedName>
        <fullName evidence="2">Uncharacterized protein</fullName>
    </submittedName>
</protein>
<dbReference type="OrthoDB" id="5879903at2759"/>
<feature type="transmembrane region" description="Helical" evidence="1">
    <location>
        <begin position="34"/>
        <end position="56"/>
    </location>
</feature>
<reference evidence="2" key="1">
    <citation type="submission" date="2020-09" db="EMBL/GenBank/DDBJ databases">
        <authorList>
            <person name="Kikuchi T."/>
        </authorList>
    </citation>
    <scope>NUCLEOTIDE SEQUENCE</scope>
    <source>
        <strain evidence="2">SH1</strain>
    </source>
</reference>
<keyword evidence="1" id="KW-0472">Membrane</keyword>
<keyword evidence="1" id="KW-0812">Transmembrane</keyword>
<evidence type="ECO:0000256" key="1">
    <source>
        <dbReference type="SAM" id="Phobius"/>
    </source>
</evidence>
<accession>A0A811KDP9</accession>
<dbReference type="Proteomes" id="UP000783686">
    <property type="component" value="Unassembled WGS sequence"/>
</dbReference>
<name>A0A811KDP9_9BILA</name>
<keyword evidence="1" id="KW-1133">Transmembrane helix</keyword>
<keyword evidence="3" id="KW-1185">Reference proteome</keyword>
<proteinExistence type="predicted"/>
<dbReference type="EMBL" id="CAJFCW020000003">
    <property type="protein sequence ID" value="CAG9101795.1"/>
    <property type="molecule type" value="Genomic_DNA"/>
</dbReference>
<comment type="caution">
    <text evidence="2">The sequence shown here is derived from an EMBL/GenBank/DDBJ whole genome shotgun (WGS) entry which is preliminary data.</text>
</comment>
<feature type="transmembrane region" description="Helical" evidence="1">
    <location>
        <begin position="150"/>
        <end position="173"/>
    </location>
</feature>
<feature type="transmembrane region" description="Helical" evidence="1">
    <location>
        <begin position="100"/>
        <end position="130"/>
    </location>
</feature>
<evidence type="ECO:0000313" key="3">
    <source>
        <dbReference type="Proteomes" id="UP000614601"/>
    </source>
</evidence>